<evidence type="ECO:0000313" key="2">
    <source>
        <dbReference type="Proteomes" id="UP000505377"/>
    </source>
</evidence>
<evidence type="ECO:0008006" key="3">
    <source>
        <dbReference type="Google" id="ProtNLM"/>
    </source>
</evidence>
<dbReference type="KEGG" id="pbro:HOP40_20900"/>
<dbReference type="RefSeq" id="WP_172161127.1">
    <property type="nucleotide sequence ID" value="NZ_CP053564.1"/>
</dbReference>
<reference evidence="1 2" key="1">
    <citation type="submission" date="2020-05" db="EMBL/GenBank/DDBJ databases">
        <authorList>
            <person name="Mo P."/>
        </authorList>
    </citation>
    <scope>NUCLEOTIDE SEQUENCE [LARGE SCALE GENOMIC DNA]</scope>
    <source>
        <strain evidence="1 2">Gen01</strain>
    </source>
</reference>
<dbReference type="AlphaFoldDB" id="A0A6M6JMV7"/>
<dbReference type="EMBL" id="CP053564">
    <property type="protein sequence ID" value="QJY47952.1"/>
    <property type="molecule type" value="Genomic_DNA"/>
</dbReference>
<keyword evidence="2" id="KW-1185">Reference proteome</keyword>
<name>A0A6M6JMV7_9PSEU</name>
<evidence type="ECO:0000313" key="1">
    <source>
        <dbReference type="EMBL" id="QJY47952.1"/>
    </source>
</evidence>
<gene>
    <name evidence="1" type="ORF">HOP40_20900</name>
</gene>
<dbReference type="Proteomes" id="UP000505377">
    <property type="component" value="Chromosome"/>
</dbReference>
<protein>
    <recommendedName>
        <fullName evidence="3">Phage baseplate protein</fullName>
    </recommendedName>
</protein>
<organism evidence="1 2">
    <name type="scientific">Pseudonocardia broussonetiae</name>
    <dbReference type="NCBI Taxonomy" id="2736640"/>
    <lineage>
        <taxon>Bacteria</taxon>
        <taxon>Bacillati</taxon>
        <taxon>Actinomycetota</taxon>
        <taxon>Actinomycetes</taxon>
        <taxon>Pseudonocardiales</taxon>
        <taxon>Pseudonocardiaceae</taxon>
        <taxon>Pseudonocardia</taxon>
    </lineage>
</organism>
<accession>A0A6M6JMV7</accession>
<proteinExistence type="predicted"/>
<sequence>MGETARPLAGLDGDALLRAWERAGAIDPALRGAAVLSVALPDLPVAAERLPVGCRDTLLLALRVGTFGAPLTAVADCPACGEAAEVEADGAALLAALPAPDPVGEPPDPVEVDGWRVAFRLADTLDLAAAARCADAEEAAALLVQRCLGVVTRNDVPSAQEPPPDVLAAVSARMEQADPAADLRLRTTCPACGACWSAGLDVAEFLWVELAAAAVGLLLEVDALAARYGWAEREIVAMSPLRRRTYLDLS</sequence>